<dbReference type="RefSeq" id="WP_345162695.1">
    <property type="nucleotide sequence ID" value="NZ_BAABGX010000001.1"/>
</dbReference>
<proteinExistence type="predicted"/>
<evidence type="ECO:0008006" key="3">
    <source>
        <dbReference type="Google" id="ProtNLM"/>
    </source>
</evidence>
<reference evidence="2" key="1">
    <citation type="journal article" date="2019" name="Int. J. Syst. Evol. Microbiol.">
        <title>The Global Catalogue of Microorganisms (GCM) 10K type strain sequencing project: providing services to taxonomists for standard genome sequencing and annotation.</title>
        <authorList>
            <consortium name="The Broad Institute Genomics Platform"/>
            <consortium name="The Broad Institute Genome Sequencing Center for Infectious Disease"/>
            <person name="Wu L."/>
            <person name="Ma J."/>
        </authorList>
    </citation>
    <scope>NUCLEOTIDE SEQUENCE [LARGE SCALE GENOMIC DNA]</scope>
    <source>
        <strain evidence="2">JCM 17917</strain>
    </source>
</reference>
<comment type="caution">
    <text evidence="1">The sequence shown here is derived from an EMBL/GenBank/DDBJ whole genome shotgun (WGS) entry which is preliminary data.</text>
</comment>
<dbReference type="InterPro" id="IPR010064">
    <property type="entry name" value="HK97-gp10_tail"/>
</dbReference>
<dbReference type="Pfam" id="PF04883">
    <property type="entry name" value="HK97-gp10_like"/>
    <property type="match status" value="1"/>
</dbReference>
<name>A0ABP8FBF9_9BACT</name>
<evidence type="ECO:0000313" key="2">
    <source>
        <dbReference type="Proteomes" id="UP001501844"/>
    </source>
</evidence>
<protein>
    <recommendedName>
        <fullName evidence="3">Phage protein, HK97 gp10 family</fullName>
    </recommendedName>
</protein>
<keyword evidence="2" id="KW-1185">Reference proteome</keyword>
<evidence type="ECO:0000313" key="1">
    <source>
        <dbReference type="EMBL" id="GAA4299398.1"/>
    </source>
</evidence>
<sequence>MAKSAIRLNTEGFDKAIKQIGKFRLDKIKEIKQELDRVTIAVESGAKINLTTGGQVDTGRLRSSIVRHATGEFSRTVGSNVEYAAAVEFGFDGEVSVSSHTRKNYDKEEISGPRASKEKWVKVQRSTSQVSTHTRHMKLKARPYLYPALEAQRGKFLANIKEILNTK</sequence>
<organism evidence="1 2">
    <name type="scientific">Nibribacter koreensis</name>
    <dbReference type="NCBI Taxonomy" id="1084519"/>
    <lineage>
        <taxon>Bacteria</taxon>
        <taxon>Pseudomonadati</taxon>
        <taxon>Bacteroidota</taxon>
        <taxon>Cytophagia</taxon>
        <taxon>Cytophagales</taxon>
        <taxon>Hymenobacteraceae</taxon>
        <taxon>Nibribacter</taxon>
    </lineage>
</organism>
<dbReference type="Proteomes" id="UP001501844">
    <property type="component" value="Unassembled WGS sequence"/>
</dbReference>
<dbReference type="EMBL" id="BAABGX010000001">
    <property type="protein sequence ID" value="GAA4299398.1"/>
    <property type="molecule type" value="Genomic_DNA"/>
</dbReference>
<accession>A0ABP8FBF9</accession>
<gene>
    <name evidence="1" type="ORF">GCM10023183_08610</name>
</gene>